<protein>
    <submittedName>
        <fullName evidence="1">Uncharacterized protein</fullName>
    </submittedName>
</protein>
<accession>A0A165S303</accession>
<dbReference type="Proteomes" id="UP000076882">
    <property type="component" value="Unassembled WGS sequence"/>
</dbReference>
<evidence type="ECO:0000313" key="1">
    <source>
        <dbReference type="EMBL" id="KZU96941.1"/>
    </source>
</evidence>
<sequence length="44" mass="5175">MTGHPEHCKLIQDNYSQLSPWLSILLRRLPKHQKSPKNAFFRAS</sequence>
<reference evidence="1 2" key="1">
    <citation type="submission" date="2016-03" db="EMBL/GenBank/DDBJ databases">
        <title>Comparative genomics of 54 Lactobacillus plantarum strains reveals genomic uncoupling from niche constraints.</title>
        <authorList>
            <person name="Martino M.E."/>
        </authorList>
    </citation>
    <scope>NUCLEOTIDE SEQUENCE [LARGE SCALE GENOMIC DNA]</scope>
    <source>
        <strain evidence="1 2">19.1</strain>
    </source>
</reference>
<organism evidence="1 2">
    <name type="scientific">Lactiplantibacillus plantarum</name>
    <name type="common">Lactobacillus plantarum</name>
    <dbReference type="NCBI Taxonomy" id="1590"/>
    <lineage>
        <taxon>Bacteria</taxon>
        <taxon>Bacillati</taxon>
        <taxon>Bacillota</taxon>
        <taxon>Bacilli</taxon>
        <taxon>Lactobacillales</taxon>
        <taxon>Lactobacillaceae</taxon>
        <taxon>Lactiplantibacillus</taxon>
    </lineage>
</organism>
<comment type="caution">
    <text evidence="1">The sequence shown here is derived from an EMBL/GenBank/DDBJ whole genome shotgun (WGS) entry which is preliminary data.</text>
</comment>
<proteinExistence type="predicted"/>
<evidence type="ECO:0000313" key="2">
    <source>
        <dbReference type="Proteomes" id="UP000076882"/>
    </source>
</evidence>
<dbReference type="EMBL" id="LUXM01000018">
    <property type="protein sequence ID" value="KZU96941.1"/>
    <property type="molecule type" value="Genomic_DNA"/>
</dbReference>
<gene>
    <name evidence="1" type="ORF">Lp19_0917</name>
</gene>
<dbReference type="AlphaFoldDB" id="A0A165S303"/>
<name>A0A165S303_LACPN</name>